<dbReference type="InterPro" id="IPR014166">
    <property type="entry name" value="Tol-Pal_acyl-CoA_thioesterase"/>
</dbReference>
<evidence type="ECO:0000256" key="2">
    <source>
        <dbReference type="ARBA" id="ARBA00022801"/>
    </source>
</evidence>
<dbReference type="AlphaFoldDB" id="A0A1J5SPB0"/>
<dbReference type="Gene3D" id="3.10.129.10">
    <property type="entry name" value="Hotdog Thioesterase"/>
    <property type="match status" value="1"/>
</dbReference>
<dbReference type="InterPro" id="IPR050563">
    <property type="entry name" value="4-hydroxybenzoyl-CoA_TE"/>
</dbReference>
<comment type="caution">
    <text evidence="3">The sequence shown here is derived from an EMBL/GenBank/DDBJ whole genome shotgun (WGS) entry which is preliminary data.</text>
</comment>
<reference evidence="3" key="1">
    <citation type="submission" date="2016-10" db="EMBL/GenBank/DDBJ databases">
        <title>Sequence of Gallionella enrichment culture.</title>
        <authorList>
            <person name="Poehlein A."/>
            <person name="Muehling M."/>
            <person name="Daniel R."/>
        </authorList>
    </citation>
    <scope>NUCLEOTIDE SEQUENCE</scope>
</reference>
<dbReference type="PROSITE" id="PS01328">
    <property type="entry name" value="4HBCOA_THIOESTERASE"/>
    <property type="match status" value="1"/>
</dbReference>
<gene>
    <name evidence="3" type="primary">ybgC_3</name>
    <name evidence="3" type="ORF">GALL_120280</name>
</gene>
<name>A0A1J5SPB0_9ZZZZ</name>
<evidence type="ECO:0000313" key="3">
    <source>
        <dbReference type="EMBL" id="OIR05901.1"/>
    </source>
</evidence>
<dbReference type="FunFam" id="3.10.129.10:FF:000004">
    <property type="entry name" value="Tol-pal system-associated acyl-CoA thioesterase"/>
    <property type="match status" value="1"/>
</dbReference>
<comment type="similarity">
    <text evidence="1">Belongs to the 4-hydroxybenzoyl-CoA thioesterase family.</text>
</comment>
<dbReference type="NCBIfam" id="TIGR00051">
    <property type="entry name" value="YbgC/FadM family acyl-CoA thioesterase"/>
    <property type="match status" value="1"/>
</dbReference>
<dbReference type="GO" id="GO:0047617">
    <property type="term" value="F:fatty acyl-CoA hydrolase activity"/>
    <property type="evidence" value="ECO:0007669"/>
    <property type="project" value="TreeGrafter"/>
</dbReference>
<dbReference type="EC" id="3.1.2.-" evidence="3"/>
<dbReference type="NCBIfam" id="TIGR02799">
    <property type="entry name" value="thio_ybgC"/>
    <property type="match status" value="1"/>
</dbReference>
<dbReference type="PANTHER" id="PTHR31793:SF37">
    <property type="entry name" value="ACYL-COA THIOESTER HYDROLASE YBGC"/>
    <property type="match status" value="1"/>
</dbReference>
<evidence type="ECO:0000256" key="1">
    <source>
        <dbReference type="ARBA" id="ARBA00005953"/>
    </source>
</evidence>
<keyword evidence="2 3" id="KW-0378">Hydrolase</keyword>
<proteinExistence type="inferred from homology"/>
<dbReference type="InterPro" id="IPR006684">
    <property type="entry name" value="YbgC/YbaW"/>
</dbReference>
<accession>A0A1J5SPB0</accession>
<organism evidence="3">
    <name type="scientific">mine drainage metagenome</name>
    <dbReference type="NCBI Taxonomy" id="410659"/>
    <lineage>
        <taxon>unclassified sequences</taxon>
        <taxon>metagenomes</taxon>
        <taxon>ecological metagenomes</taxon>
    </lineage>
</organism>
<dbReference type="Pfam" id="PF13279">
    <property type="entry name" value="4HBT_2"/>
    <property type="match status" value="1"/>
</dbReference>
<dbReference type="InterPro" id="IPR029069">
    <property type="entry name" value="HotDog_dom_sf"/>
</dbReference>
<dbReference type="PANTHER" id="PTHR31793">
    <property type="entry name" value="4-HYDROXYBENZOYL-COA THIOESTERASE FAMILY MEMBER"/>
    <property type="match status" value="1"/>
</dbReference>
<dbReference type="SUPFAM" id="SSF54637">
    <property type="entry name" value="Thioesterase/thiol ester dehydrase-isomerase"/>
    <property type="match status" value="1"/>
</dbReference>
<sequence length="134" mass="15437">MSKHKVFSWPVRVYFQDTDAGGVVYHASYVNFMERSRTEWLRTFGYSNAGLMKELGMVFVVRSLKLDYLKPALLDDLLTVTSQIKEMGRSRVSIEQTVLRGDDVLIKGEVHLVCVDVKTFKPVSVPEVLRKHWD</sequence>
<protein>
    <submittedName>
        <fullName evidence="3">Acyl-CoA thioesterase YbgC</fullName>
        <ecNumber evidence="3">3.1.2.-</ecNumber>
    </submittedName>
</protein>
<dbReference type="PIRSF" id="PIRSF003230">
    <property type="entry name" value="YbgC"/>
    <property type="match status" value="1"/>
</dbReference>
<dbReference type="EMBL" id="MLJW01000047">
    <property type="protein sequence ID" value="OIR05901.1"/>
    <property type="molecule type" value="Genomic_DNA"/>
</dbReference>
<dbReference type="InterPro" id="IPR008272">
    <property type="entry name" value="HB-CoA_thioesterase_AS"/>
</dbReference>
<dbReference type="CDD" id="cd00586">
    <property type="entry name" value="4HBT"/>
    <property type="match status" value="1"/>
</dbReference>